<evidence type="ECO:0000256" key="1">
    <source>
        <dbReference type="SAM" id="Phobius"/>
    </source>
</evidence>
<feature type="transmembrane region" description="Helical" evidence="1">
    <location>
        <begin position="48"/>
        <end position="69"/>
    </location>
</feature>
<comment type="caution">
    <text evidence="2">The sequence shown here is derived from an EMBL/GenBank/DDBJ whole genome shotgun (WGS) entry which is preliminary data.</text>
</comment>
<name>A0ABN3V3D6_9PSEU</name>
<keyword evidence="1" id="KW-0812">Transmembrane</keyword>
<organism evidence="2 3">
    <name type="scientific">Saccharopolyspora taberi</name>
    <dbReference type="NCBI Taxonomy" id="60895"/>
    <lineage>
        <taxon>Bacteria</taxon>
        <taxon>Bacillati</taxon>
        <taxon>Actinomycetota</taxon>
        <taxon>Actinomycetes</taxon>
        <taxon>Pseudonocardiales</taxon>
        <taxon>Pseudonocardiaceae</taxon>
        <taxon>Saccharopolyspora</taxon>
    </lineage>
</organism>
<accession>A0ABN3V3D6</accession>
<dbReference type="SUPFAM" id="SSF63829">
    <property type="entry name" value="Calcium-dependent phosphotriesterase"/>
    <property type="match status" value="1"/>
</dbReference>
<dbReference type="EMBL" id="BAAAUX010000003">
    <property type="protein sequence ID" value="GAA2776906.1"/>
    <property type="molecule type" value="Genomic_DNA"/>
</dbReference>
<reference evidence="2 3" key="1">
    <citation type="journal article" date="2019" name="Int. J. Syst. Evol. Microbiol.">
        <title>The Global Catalogue of Microorganisms (GCM) 10K type strain sequencing project: providing services to taxonomists for standard genome sequencing and annotation.</title>
        <authorList>
            <consortium name="The Broad Institute Genomics Platform"/>
            <consortium name="The Broad Institute Genome Sequencing Center for Infectious Disease"/>
            <person name="Wu L."/>
            <person name="Ma J."/>
        </authorList>
    </citation>
    <scope>NUCLEOTIDE SEQUENCE [LARGE SCALE GENOMIC DNA]</scope>
    <source>
        <strain evidence="2 3">JCM 9383</strain>
    </source>
</reference>
<keyword evidence="3" id="KW-1185">Reference proteome</keyword>
<evidence type="ECO:0008006" key="4">
    <source>
        <dbReference type="Google" id="ProtNLM"/>
    </source>
</evidence>
<dbReference type="RefSeq" id="WP_344677894.1">
    <property type="nucleotide sequence ID" value="NZ_BAAAUX010000003.1"/>
</dbReference>
<dbReference type="Proteomes" id="UP001500979">
    <property type="component" value="Unassembled WGS sequence"/>
</dbReference>
<protein>
    <recommendedName>
        <fullName evidence="4">FbpC C-terminal regulatory nucleotide binding domain-containing protein</fullName>
    </recommendedName>
</protein>
<evidence type="ECO:0000313" key="3">
    <source>
        <dbReference type="Proteomes" id="UP001500979"/>
    </source>
</evidence>
<keyword evidence="1" id="KW-1133">Transmembrane helix</keyword>
<sequence>MTNRDSTREEDLLRARLHRLVEDVEPRGDSLPRLLASVRRRRSPRRPFVLAAGAAVAATAVFLVALLNFPGNRGTEPVSMQPNSYVAAARPDSITAFNIVSGKQLGRVAELPGRRVQALATDGEHVYALVSGSRDQLVETSSRGAQQVLADVPPQTNLLAAGGGQVAYASPDAVVVRGGSGERRLLPPRGERVVDVALASDGRLAVLTASDGSRAGTIHLVGPGETSMTSGPAIDPGDECGPLAVTWSGPEVAALRSAGCDSGRVRVTTIDGSGRQIGGGVPFEAGRVEVHDVQLSSDRLGRFLVSVGGGRQWLVDETDVREVPAACAPGGGCADVATTFWS</sequence>
<proteinExistence type="predicted"/>
<evidence type="ECO:0000313" key="2">
    <source>
        <dbReference type="EMBL" id="GAA2776906.1"/>
    </source>
</evidence>
<gene>
    <name evidence="2" type="ORF">GCM10010470_07160</name>
</gene>
<keyword evidence="1" id="KW-0472">Membrane</keyword>